<protein>
    <submittedName>
        <fullName evidence="1">Holliday junction resolvase RusA (Prophage-encoded endonuclease)</fullName>
    </submittedName>
</protein>
<evidence type="ECO:0000313" key="1">
    <source>
        <dbReference type="EMBL" id="SFN50723.1"/>
    </source>
</evidence>
<dbReference type="RefSeq" id="WP_074910982.1">
    <property type="nucleotide sequence ID" value="NZ_FOVK01000002.1"/>
</dbReference>
<dbReference type="GO" id="GO:0000287">
    <property type="term" value="F:magnesium ion binding"/>
    <property type="evidence" value="ECO:0007669"/>
    <property type="project" value="InterPro"/>
</dbReference>
<dbReference type="OrthoDB" id="5114842at2"/>
<dbReference type="Gene3D" id="3.30.1330.70">
    <property type="entry name" value="Holliday junction resolvase RusA"/>
    <property type="match status" value="1"/>
</dbReference>
<keyword evidence="2" id="KW-1185">Reference proteome</keyword>
<organism evidence="1 2">
    <name type="scientific">Proteiniclasticum ruminis</name>
    <dbReference type="NCBI Taxonomy" id="398199"/>
    <lineage>
        <taxon>Bacteria</taxon>
        <taxon>Bacillati</taxon>
        <taxon>Bacillota</taxon>
        <taxon>Clostridia</taxon>
        <taxon>Eubacteriales</taxon>
        <taxon>Clostridiaceae</taxon>
        <taxon>Proteiniclasticum</taxon>
    </lineage>
</organism>
<proteinExistence type="predicted"/>
<dbReference type="Pfam" id="PF05866">
    <property type="entry name" value="RusA"/>
    <property type="match status" value="1"/>
</dbReference>
<keyword evidence="1" id="KW-0378">Hydrolase</keyword>
<dbReference type="InterPro" id="IPR036614">
    <property type="entry name" value="RusA-like_sf"/>
</dbReference>
<reference evidence="1 2" key="1">
    <citation type="submission" date="2016-10" db="EMBL/GenBank/DDBJ databases">
        <authorList>
            <person name="de Groot N.N."/>
        </authorList>
    </citation>
    <scope>NUCLEOTIDE SEQUENCE [LARGE SCALE GENOMIC DNA]</scope>
    <source>
        <strain evidence="1 2">ML2</strain>
    </source>
</reference>
<sequence>MIVTFLIEGEPQGKGRHRTTKAGINYTPGKTAMYENWVKSVYINRVGEKLLYGPIRATIEAYYTIPKSKSKRVRERMFRQLERPTKKPDVDNIAKAILDSLNGIAYRDDSQIVELNMKKLYADMGFVKVTLEELEGEE</sequence>
<dbReference type="SUPFAM" id="SSF103084">
    <property type="entry name" value="Holliday junction resolvase RusA"/>
    <property type="match status" value="1"/>
</dbReference>
<dbReference type="GO" id="GO:0006310">
    <property type="term" value="P:DNA recombination"/>
    <property type="evidence" value="ECO:0007669"/>
    <property type="project" value="InterPro"/>
</dbReference>
<dbReference type="Proteomes" id="UP000181899">
    <property type="component" value="Unassembled WGS sequence"/>
</dbReference>
<dbReference type="InterPro" id="IPR008822">
    <property type="entry name" value="Endonuclease_RusA-like"/>
</dbReference>
<dbReference type="EMBL" id="FOVK01000002">
    <property type="protein sequence ID" value="SFN50723.1"/>
    <property type="molecule type" value="Genomic_DNA"/>
</dbReference>
<evidence type="ECO:0000313" key="2">
    <source>
        <dbReference type="Proteomes" id="UP000181899"/>
    </source>
</evidence>
<dbReference type="GO" id="GO:0004519">
    <property type="term" value="F:endonuclease activity"/>
    <property type="evidence" value="ECO:0007669"/>
    <property type="project" value="UniProtKB-KW"/>
</dbReference>
<keyword evidence="1" id="KW-0540">Nuclease</keyword>
<accession>A0A1I4ZKY9</accession>
<dbReference type="AlphaFoldDB" id="A0A1I4ZKY9"/>
<keyword evidence="1" id="KW-0255">Endonuclease</keyword>
<gene>
    <name evidence="1" type="ORF">SAMN04488695_10230</name>
</gene>
<dbReference type="GO" id="GO:0006281">
    <property type="term" value="P:DNA repair"/>
    <property type="evidence" value="ECO:0007669"/>
    <property type="project" value="InterPro"/>
</dbReference>
<name>A0A1I4ZKY9_9CLOT</name>